<dbReference type="InterPro" id="IPR052017">
    <property type="entry name" value="TSUP"/>
</dbReference>
<dbReference type="PANTHER" id="PTHR30269:SF0">
    <property type="entry name" value="MEMBRANE TRANSPORTER PROTEIN YFCA-RELATED"/>
    <property type="match status" value="1"/>
</dbReference>
<name>A0A6J7HUS9_9ZZZZ</name>
<comment type="subcellular location">
    <subcellularLocation>
        <location evidence="1">Cell membrane</location>
        <topology evidence="1">Multi-pass membrane protein</topology>
    </subcellularLocation>
</comment>
<keyword evidence="4 7" id="KW-0812">Transmembrane</keyword>
<keyword evidence="3" id="KW-1003">Cell membrane</keyword>
<feature type="transmembrane region" description="Helical" evidence="7">
    <location>
        <begin position="229"/>
        <end position="247"/>
    </location>
</feature>
<evidence type="ECO:0000256" key="2">
    <source>
        <dbReference type="ARBA" id="ARBA00022448"/>
    </source>
</evidence>
<accession>A0A6J7HUS9</accession>
<evidence type="ECO:0000256" key="3">
    <source>
        <dbReference type="ARBA" id="ARBA00022475"/>
    </source>
</evidence>
<protein>
    <submittedName>
        <fullName evidence="8">Unannotated protein</fullName>
    </submittedName>
</protein>
<feature type="transmembrane region" description="Helical" evidence="7">
    <location>
        <begin position="140"/>
        <end position="167"/>
    </location>
</feature>
<proteinExistence type="predicted"/>
<feature type="transmembrane region" description="Helical" evidence="7">
    <location>
        <begin position="71"/>
        <end position="91"/>
    </location>
</feature>
<evidence type="ECO:0000256" key="6">
    <source>
        <dbReference type="ARBA" id="ARBA00023136"/>
    </source>
</evidence>
<dbReference type="PANTHER" id="PTHR30269">
    <property type="entry name" value="TRANSMEMBRANE PROTEIN YFCA"/>
    <property type="match status" value="1"/>
</dbReference>
<gene>
    <name evidence="8" type="ORF">UFOPK3720_00160</name>
</gene>
<dbReference type="EMBL" id="CAFBNB010000017">
    <property type="protein sequence ID" value="CAB4919809.1"/>
    <property type="molecule type" value="Genomic_DNA"/>
</dbReference>
<dbReference type="AlphaFoldDB" id="A0A6J7HUS9"/>
<evidence type="ECO:0000256" key="7">
    <source>
        <dbReference type="SAM" id="Phobius"/>
    </source>
</evidence>
<dbReference type="InterPro" id="IPR002781">
    <property type="entry name" value="TM_pro_TauE-like"/>
</dbReference>
<keyword evidence="6 7" id="KW-0472">Membrane</keyword>
<feature type="transmembrane region" description="Helical" evidence="7">
    <location>
        <begin position="187"/>
        <end position="217"/>
    </location>
</feature>
<organism evidence="8">
    <name type="scientific">freshwater metagenome</name>
    <dbReference type="NCBI Taxonomy" id="449393"/>
    <lineage>
        <taxon>unclassified sequences</taxon>
        <taxon>metagenomes</taxon>
        <taxon>ecological metagenomes</taxon>
    </lineage>
</organism>
<dbReference type="Pfam" id="PF01925">
    <property type="entry name" value="TauE"/>
    <property type="match status" value="1"/>
</dbReference>
<evidence type="ECO:0000256" key="4">
    <source>
        <dbReference type="ARBA" id="ARBA00022692"/>
    </source>
</evidence>
<evidence type="ECO:0000313" key="8">
    <source>
        <dbReference type="EMBL" id="CAB4919809.1"/>
    </source>
</evidence>
<dbReference type="GO" id="GO:0005886">
    <property type="term" value="C:plasma membrane"/>
    <property type="evidence" value="ECO:0007669"/>
    <property type="project" value="UniProtKB-SubCell"/>
</dbReference>
<keyword evidence="2" id="KW-0813">Transport</keyword>
<sequence length="249" mass="26268">MPEFLIAVGAGIFAGAINAIVGSGTLLTYPFLLAVGLPPVVANGTNNVGLSVGGAASAWAYREELRPRMRVLALPMLLTVCGAVIGSSLVVRLPQRVFTTVVPWLILGAVVLVAVQPVIIRRLARREHHSIEPRRDLPAWTGLLGIYGGYFGAGQGIMYMGVLGLRYDEDLQHANGAKNLLAASGNLISAVVFIAAGAWSWTFALAIGLGSILGGYVGGRFARRIPQQSLRLIVIGVGVYAAAYLFLAY</sequence>
<feature type="transmembrane region" description="Helical" evidence="7">
    <location>
        <begin position="97"/>
        <end position="119"/>
    </location>
</feature>
<evidence type="ECO:0000256" key="5">
    <source>
        <dbReference type="ARBA" id="ARBA00022989"/>
    </source>
</evidence>
<evidence type="ECO:0000256" key="1">
    <source>
        <dbReference type="ARBA" id="ARBA00004651"/>
    </source>
</evidence>
<feature type="transmembrane region" description="Helical" evidence="7">
    <location>
        <begin position="29"/>
        <end position="50"/>
    </location>
</feature>
<reference evidence="8" key="1">
    <citation type="submission" date="2020-05" db="EMBL/GenBank/DDBJ databases">
        <authorList>
            <person name="Chiriac C."/>
            <person name="Salcher M."/>
            <person name="Ghai R."/>
            <person name="Kavagutti S V."/>
        </authorList>
    </citation>
    <scope>NUCLEOTIDE SEQUENCE</scope>
</reference>
<keyword evidence="5 7" id="KW-1133">Transmembrane helix</keyword>